<dbReference type="OMA" id="NANANCQ"/>
<dbReference type="SUPFAM" id="SSF47943">
    <property type="entry name" value="Retrovirus capsid protein, N-terminal core domain"/>
    <property type="match status" value="1"/>
</dbReference>
<evidence type="ECO:0000259" key="2">
    <source>
        <dbReference type="Pfam" id="PF19317"/>
    </source>
</evidence>
<keyword evidence="4" id="KW-1185">Reference proteome</keyword>
<dbReference type="Gene3D" id="1.10.375.10">
    <property type="entry name" value="Human Immunodeficiency Virus Type 1 Capsid Protein"/>
    <property type="match status" value="1"/>
</dbReference>
<organism evidence="3 4">
    <name type="scientific">Serinus canaria</name>
    <name type="common">Island canary</name>
    <name type="synonym">Fringilla canaria</name>
    <dbReference type="NCBI Taxonomy" id="9135"/>
    <lineage>
        <taxon>Eukaryota</taxon>
        <taxon>Metazoa</taxon>
        <taxon>Chordata</taxon>
        <taxon>Craniata</taxon>
        <taxon>Vertebrata</taxon>
        <taxon>Euteleostomi</taxon>
        <taxon>Archelosauria</taxon>
        <taxon>Archosauria</taxon>
        <taxon>Dinosauria</taxon>
        <taxon>Saurischia</taxon>
        <taxon>Theropoda</taxon>
        <taxon>Coelurosauria</taxon>
        <taxon>Aves</taxon>
        <taxon>Neognathae</taxon>
        <taxon>Neoaves</taxon>
        <taxon>Telluraves</taxon>
        <taxon>Australaves</taxon>
        <taxon>Passeriformes</taxon>
        <taxon>Passeroidea</taxon>
        <taxon>Fringillidae</taxon>
        <taxon>Carduelinae</taxon>
        <taxon>Serinus</taxon>
    </lineage>
</organism>
<dbReference type="SUPFAM" id="SSF57756">
    <property type="entry name" value="Retrovirus zinc finger-like domains"/>
    <property type="match status" value="1"/>
</dbReference>
<dbReference type="Pfam" id="PF19317">
    <property type="entry name" value="Gag_p24_C"/>
    <property type="match status" value="1"/>
</dbReference>
<dbReference type="Proteomes" id="UP000694409">
    <property type="component" value="Unassembled WGS sequence"/>
</dbReference>
<dbReference type="Gene3D" id="1.10.1200.30">
    <property type="match status" value="1"/>
</dbReference>
<name>A0A8C9UE69_SERCA</name>
<dbReference type="Gene3D" id="4.10.60.10">
    <property type="entry name" value="Zinc finger, CCHC-type"/>
    <property type="match status" value="1"/>
</dbReference>
<dbReference type="GeneTree" id="ENSGT01150000287227"/>
<feature type="compositionally biased region" description="Polar residues" evidence="1">
    <location>
        <begin position="382"/>
        <end position="396"/>
    </location>
</feature>
<dbReference type="SUPFAM" id="SSF47353">
    <property type="entry name" value="Retrovirus capsid dimerization domain-like"/>
    <property type="match status" value="1"/>
</dbReference>
<dbReference type="Pfam" id="PF00607">
    <property type="entry name" value="Gag_p24"/>
    <property type="match status" value="1"/>
</dbReference>
<feature type="domain" description="Retroviral nucleocapsid Gag protein p24 C-terminal" evidence="2">
    <location>
        <begin position="177"/>
        <end position="244"/>
    </location>
</feature>
<evidence type="ECO:0000313" key="3">
    <source>
        <dbReference type="Ensembl" id="ENSSCAP00000015196.1"/>
    </source>
</evidence>
<accession>A0A8C9UE69</accession>
<dbReference type="GO" id="GO:0016032">
    <property type="term" value="P:viral process"/>
    <property type="evidence" value="ECO:0007669"/>
    <property type="project" value="InterPro"/>
</dbReference>
<dbReference type="GO" id="GO:0003676">
    <property type="term" value="F:nucleic acid binding"/>
    <property type="evidence" value="ECO:0007669"/>
    <property type="project" value="InterPro"/>
</dbReference>
<reference evidence="3" key="1">
    <citation type="submission" date="2025-08" db="UniProtKB">
        <authorList>
            <consortium name="Ensembl"/>
        </authorList>
    </citation>
    <scope>IDENTIFICATION</scope>
</reference>
<protein>
    <recommendedName>
        <fullName evidence="2">Retroviral nucleocapsid Gag protein p24 C-terminal domain-containing protein</fullName>
    </recommendedName>
</protein>
<feature type="compositionally biased region" description="Basic residues" evidence="1">
    <location>
        <begin position="361"/>
        <end position="371"/>
    </location>
</feature>
<dbReference type="InterPro" id="IPR045345">
    <property type="entry name" value="Gag_p24_C"/>
</dbReference>
<reference evidence="3" key="2">
    <citation type="submission" date="2025-09" db="UniProtKB">
        <authorList>
            <consortium name="Ensembl"/>
        </authorList>
    </citation>
    <scope>IDENTIFICATION</scope>
</reference>
<feature type="region of interest" description="Disordered" evidence="1">
    <location>
        <begin position="353"/>
        <end position="427"/>
    </location>
</feature>
<evidence type="ECO:0000256" key="1">
    <source>
        <dbReference type="SAM" id="MobiDB-lite"/>
    </source>
</evidence>
<dbReference type="PANTHER" id="PTHR40389:SF3">
    <property type="entry name" value="IGE-BINDING PROTEIN"/>
    <property type="match status" value="1"/>
</dbReference>
<dbReference type="InterPro" id="IPR008916">
    <property type="entry name" value="Retrov_capsid_C"/>
</dbReference>
<dbReference type="AlphaFoldDB" id="A0A8C9UE69"/>
<dbReference type="GO" id="GO:0008270">
    <property type="term" value="F:zinc ion binding"/>
    <property type="evidence" value="ECO:0007669"/>
    <property type="project" value="InterPro"/>
</dbReference>
<feature type="region of interest" description="Disordered" evidence="1">
    <location>
        <begin position="300"/>
        <end position="326"/>
    </location>
</feature>
<dbReference type="InterPro" id="IPR036875">
    <property type="entry name" value="Znf_CCHC_sf"/>
</dbReference>
<dbReference type="Pfam" id="PF14787">
    <property type="entry name" value="zf-CCHC_5"/>
    <property type="match status" value="1"/>
</dbReference>
<sequence>MIHQETNSTNWAEIRRKALKEGDFDMASIQLMTTKQGRQNVTPKWRPLTYDVIKDLRQAVKEDGLGSVYFQKLLKITFYFYDLLPHDCRGLVSLIVPELQFQEWDVRWRRALAHLRNRYAGGPHAALTLAQLAGDEPHDSPEDQAAQLPPDVIADIKEAARKAILQIEPAGTPEGFFTEVKQGPTEPFTSFVHRLTQAVDRQESNEDLKPHLVRTFAFGNANAECKRVINIEHGLPTVAEMMEACSKVGTPQHMAEILAGVCVEQVRKLLQEQNKEFSRMLAELHPTFQQGNSTEAISTEFTRGPSSKHGKYGHKKENCPEPTKNVEAPGLCQRCGKGKHQAKECYSKRDVEGRALPLPRNSKKSARRHRATTQGMAMAQPGTPQGTQPSGNVNDTPSAGPPASSPEPELLPRVHSGNWQLPSWYLE</sequence>
<dbReference type="PANTHER" id="PTHR40389">
    <property type="entry name" value="ENDOGENOUS RETROVIRUS GROUP K MEMBER 24 GAG POLYPROTEIN-RELATED"/>
    <property type="match status" value="1"/>
</dbReference>
<dbReference type="InterPro" id="IPR008919">
    <property type="entry name" value="Retrov_capsid_N"/>
</dbReference>
<proteinExistence type="predicted"/>
<evidence type="ECO:0000313" key="4">
    <source>
        <dbReference type="Proteomes" id="UP000694409"/>
    </source>
</evidence>
<dbReference type="Ensembl" id="ENSSCAT00000017011.1">
    <property type="protein sequence ID" value="ENSSCAP00000015196.1"/>
    <property type="gene ID" value="ENSSCAG00000011134.1"/>
</dbReference>
<dbReference type="InterPro" id="IPR050195">
    <property type="entry name" value="Primate_lentivir_Gag_pol-like"/>
</dbReference>